<feature type="domain" description="BIG2" evidence="2">
    <location>
        <begin position="747"/>
        <end position="822"/>
    </location>
</feature>
<dbReference type="GO" id="GO:0016020">
    <property type="term" value="C:membrane"/>
    <property type="evidence" value="ECO:0007669"/>
    <property type="project" value="InterPro"/>
</dbReference>
<dbReference type="Pfam" id="PF05345">
    <property type="entry name" value="He_PIG"/>
    <property type="match status" value="2"/>
</dbReference>
<organism evidence="3 4">
    <name type="scientific">Bathymodiolus thermophilus thioautotrophic gill symbiont</name>
    <dbReference type="NCBI Taxonomy" id="2360"/>
    <lineage>
        <taxon>Bacteria</taxon>
        <taxon>Pseudomonadati</taxon>
        <taxon>Pseudomonadota</taxon>
        <taxon>Gammaproteobacteria</taxon>
        <taxon>sulfur-oxidizing symbionts</taxon>
    </lineage>
</organism>
<protein>
    <recommendedName>
        <fullName evidence="2">BIG2 domain-containing protein</fullName>
    </recommendedName>
</protein>
<dbReference type="Gene3D" id="2.60.40.1080">
    <property type="match status" value="2"/>
</dbReference>
<name>A0A1J5U7E8_9GAMM</name>
<dbReference type="InterPro" id="IPR008964">
    <property type="entry name" value="Invasin/intimin_cell_adhesion"/>
</dbReference>
<dbReference type="SUPFAM" id="SSF49785">
    <property type="entry name" value="Galactose-binding domain-like"/>
    <property type="match status" value="1"/>
</dbReference>
<dbReference type="SUPFAM" id="SSF49373">
    <property type="entry name" value="Invasin/intimin cell-adhesion fragments"/>
    <property type="match status" value="1"/>
</dbReference>
<dbReference type="SMART" id="SM00635">
    <property type="entry name" value="BID_2"/>
    <property type="match status" value="2"/>
</dbReference>
<feature type="compositionally biased region" description="Low complexity" evidence="1">
    <location>
        <begin position="274"/>
        <end position="296"/>
    </location>
</feature>
<reference evidence="4" key="1">
    <citation type="submission" date="2016-09" db="EMBL/GenBank/DDBJ databases">
        <title>Genome Sequence of Bathymodiolus thermophilus sulfur-oxidizing gill endosymbiont.</title>
        <authorList>
            <person name="Ponnudurai R."/>
            <person name="Kleiner M."/>
            <person name="Sayavedra L."/>
            <person name="Thuermer A."/>
            <person name="Felbeck H."/>
            <person name="Schlueter R."/>
            <person name="Schweder T."/>
            <person name="Markert S."/>
        </authorList>
    </citation>
    <scope>NUCLEOTIDE SEQUENCE [LARGE SCALE GENOMIC DNA]</scope>
    <source>
        <strain evidence="4">BAT/CrabSpa'14</strain>
    </source>
</reference>
<dbReference type="Pfam" id="PF02368">
    <property type="entry name" value="Big_2"/>
    <property type="match status" value="2"/>
</dbReference>
<dbReference type="Gene3D" id="2.60.40.10">
    <property type="entry name" value="Immunoglobulins"/>
    <property type="match status" value="2"/>
</dbReference>
<dbReference type="InterPro" id="IPR000421">
    <property type="entry name" value="FA58C"/>
</dbReference>
<gene>
    <name evidence="3" type="ORF">BGC33_14475</name>
</gene>
<dbReference type="GO" id="GO:0005509">
    <property type="term" value="F:calcium ion binding"/>
    <property type="evidence" value="ECO:0007669"/>
    <property type="project" value="InterPro"/>
</dbReference>
<dbReference type="InterPro" id="IPR015919">
    <property type="entry name" value="Cadherin-like_sf"/>
</dbReference>
<dbReference type="Proteomes" id="UP000182798">
    <property type="component" value="Unassembled WGS sequence"/>
</dbReference>
<dbReference type="SUPFAM" id="SSF49313">
    <property type="entry name" value="Cadherin-like"/>
    <property type="match status" value="1"/>
</dbReference>
<dbReference type="InterPro" id="IPR003343">
    <property type="entry name" value="Big_2"/>
</dbReference>
<evidence type="ECO:0000256" key="1">
    <source>
        <dbReference type="SAM" id="MobiDB-lite"/>
    </source>
</evidence>
<sequence>MQTTKTLIIGLFIYGLSNIGISAKSLEDPLYSNVAAHQSKIPAALTDSFGDIFGSVPNNTLSTSKSTPTSGNTSDANIPSKVFVSSMFSNRDIYVEFLKHLHTSLALNDNFKALNDFLSTKCSDKCNIRSIFAVLNKLRTENLFFWIGKYRTTLKFNDRGQTFTVFITNGAKVNNGKVADGSVFINNIPIYNATFKNRQLTWNYDTGSILSNSSKGDLTFADIFVKDSYIGHNFLGTLMVNSKITGKEESYRFTGFSRIWTPTKLSARKRSGSKNKSNNKSGSASGSASGSESEGALRAGNDPGNSSGFGSNISYHPKPMGVGMINYKTHLFGSQVWTVENMRHFPTKLMTGIFTGDSNDIKYYEWASAMDEEVEEGSQGICASGWRIPTDADWKKLESYFKMSPVQQNKNNTYRGKDQASMLNQGWFNAELLGFFRDNNLQEKGKKVYFVSSSKSTKAGHFIGRKISTVPVSAMRFVLIKKATLGQMAIGEVEVMYQGRNIARHKKVTVHAGKAYTLFHSLLPDSPSSWVDAKDIVDGNVNTGFLSDNSSSNGWVTIDLGAEYRIESIKIKDLIHQSKRIPAKELAIFTSKKAINAYETIQELRTNPEIESVGVSMMRPSSDPDHHFIITDITLDLWRGDIDNSIGSSVRCIQNDIIPNLVAPSIENNIKIGERIKPIVILDFAPGVINKWSISPALDNGLVFDTKTGTISGTPNKLQMRKKYTVTATNDKGPNFIDVYITILPILIDNIEVLGNDVLVVGKSTQLSATISPSNASNKTLSWLANDTVSIDNKTGEVTGLKEGIASIRAISNNGLVVGRFEILVVDSQTIVFDKKPYKVILSEATGKIWLDRNLGASQVCKTVKDADCYGDLYQWGRGRDGHQSRAYMGKTTTLASSITPNNSNFIISTADKVNDIGFFLTLNRGDWTAVGVDDSGDKRMAVWGKTGVNNICPANFRVPTLNELKAEIEASTAAGKTGINTLLKLPLSGNRNSEGELKDFDYKGFYWAKSSDSLELDDNGDVSFPKKDRIQGLSVRCIKYIKPTVPIIVPSVEQLTVQIGESITPITFANFGANVTQWFITKKSLANVDNISANANNPFSMIENKVMGNVDNSSLASGLSFDSHTGTISGRANNITSRIYYEITATNSFGTDSAIVSIAVNPLPVPVTSIQLSHNTMQIEGKSVLKVGESIQLSAGITPSNATNQGVLWSVNSNHVTMSKSKGTATLTGVSTGVVELYATSLDGGGVFAKLTIHIVEKIFKGKIYNTVVSVKNRMWLDRNLGASQVCIDARDSECYGDLYQFGRPDDGHQRRINTNIQFKQAKTIKPNENTFFVNEDVPQVTTTSVTTTDEATLNPFTWFGASTTTKVTVTTRPPKGDWTVADKERTNRANFWSDSSGNGICPTGFRVPTPSELIEEALNTRRLRHLGPLRLPMAGKRHLYDGVIKNEGTVGSYWSQTYVEHQFPKAMSFYLLAGSTNLYISTEGDANGYSVRCIADLQE</sequence>
<dbReference type="OrthoDB" id="9798299at2"/>
<evidence type="ECO:0000313" key="3">
    <source>
        <dbReference type="EMBL" id="OIR24305.1"/>
    </source>
</evidence>
<evidence type="ECO:0000259" key="2">
    <source>
        <dbReference type="SMART" id="SM00635"/>
    </source>
</evidence>
<dbReference type="InterPro" id="IPR011871">
    <property type="entry name" value="Fib_succ_major"/>
</dbReference>
<dbReference type="Gene3D" id="2.60.120.260">
    <property type="entry name" value="Galactose-binding domain-like"/>
    <property type="match status" value="1"/>
</dbReference>
<feature type="domain" description="BIG2" evidence="2">
    <location>
        <begin position="1167"/>
        <end position="1252"/>
    </location>
</feature>
<accession>A0A1J5U7E8</accession>
<evidence type="ECO:0000313" key="4">
    <source>
        <dbReference type="Proteomes" id="UP000182798"/>
    </source>
</evidence>
<dbReference type="InterPro" id="IPR008979">
    <property type="entry name" value="Galactose-bd-like_sf"/>
</dbReference>
<dbReference type="EMBL" id="MIQH01000729">
    <property type="protein sequence ID" value="OIR24305.1"/>
    <property type="molecule type" value="Genomic_DNA"/>
</dbReference>
<dbReference type="RefSeq" id="WP_071564756.1">
    <property type="nucleotide sequence ID" value="NZ_MIQH01000729.1"/>
</dbReference>
<proteinExistence type="predicted"/>
<dbReference type="Pfam" id="PF09603">
    <property type="entry name" value="Fib_succ_major"/>
    <property type="match status" value="1"/>
</dbReference>
<comment type="caution">
    <text evidence="3">The sequence shown here is derived from an EMBL/GenBank/DDBJ whole genome shotgun (WGS) entry which is preliminary data.</text>
</comment>
<dbReference type="InterPro" id="IPR013783">
    <property type="entry name" value="Ig-like_fold"/>
</dbReference>
<feature type="region of interest" description="Disordered" evidence="1">
    <location>
        <begin position="267"/>
        <end position="312"/>
    </location>
</feature>
<dbReference type="Pfam" id="PF00754">
    <property type="entry name" value="F5_F8_type_C"/>
    <property type="match status" value="1"/>
</dbReference>
<feature type="compositionally biased region" description="Polar residues" evidence="1">
    <location>
        <begin position="303"/>
        <end position="312"/>
    </location>
</feature>
<dbReference type="NCBIfam" id="TIGR02145">
    <property type="entry name" value="Fib_succ_major"/>
    <property type="match status" value="1"/>
</dbReference>